<dbReference type="Pfam" id="PF02374">
    <property type="entry name" value="ArsA_ATPase"/>
    <property type="match status" value="1"/>
</dbReference>
<dbReference type="EMBL" id="JAFEMO010000014">
    <property type="protein sequence ID" value="KAH7547880.1"/>
    <property type="molecule type" value="Genomic_DNA"/>
</dbReference>
<organism evidence="2 3">
    <name type="scientific">Xanthoceras sorbifolium</name>
    <dbReference type="NCBI Taxonomy" id="99658"/>
    <lineage>
        <taxon>Eukaryota</taxon>
        <taxon>Viridiplantae</taxon>
        <taxon>Streptophyta</taxon>
        <taxon>Embryophyta</taxon>
        <taxon>Tracheophyta</taxon>
        <taxon>Spermatophyta</taxon>
        <taxon>Magnoliopsida</taxon>
        <taxon>eudicotyledons</taxon>
        <taxon>Gunneridae</taxon>
        <taxon>Pentapetalae</taxon>
        <taxon>rosids</taxon>
        <taxon>malvids</taxon>
        <taxon>Sapindales</taxon>
        <taxon>Sapindaceae</taxon>
        <taxon>Xanthoceroideae</taxon>
        <taxon>Xanthoceras</taxon>
    </lineage>
</organism>
<dbReference type="PANTHER" id="PTHR10803">
    <property type="entry name" value="ARSENICAL PUMP-DRIVING ATPASE ARSENITE-TRANSLOCATING ATPASE"/>
    <property type="match status" value="1"/>
</dbReference>
<dbReference type="InterPro" id="IPR025723">
    <property type="entry name" value="ArsA/GET3_ATPase-like"/>
</dbReference>
<name>A0ABQ8H3K8_9ROSI</name>
<dbReference type="SUPFAM" id="SSF52540">
    <property type="entry name" value="P-loop containing nucleoside triphosphate hydrolases"/>
    <property type="match status" value="1"/>
</dbReference>
<dbReference type="Gene3D" id="3.40.50.300">
    <property type="entry name" value="P-loop containing nucleotide triphosphate hydrolases"/>
    <property type="match status" value="1"/>
</dbReference>
<evidence type="ECO:0000259" key="1">
    <source>
        <dbReference type="Pfam" id="PF02374"/>
    </source>
</evidence>
<proteinExistence type="predicted"/>
<dbReference type="Proteomes" id="UP000827721">
    <property type="component" value="Unassembled WGS sequence"/>
</dbReference>
<reference evidence="2 3" key="1">
    <citation type="submission" date="2021-02" db="EMBL/GenBank/DDBJ databases">
        <title>Plant Genome Project.</title>
        <authorList>
            <person name="Zhang R.-G."/>
        </authorList>
    </citation>
    <scope>NUCLEOTIDE SEQUENCE [LARGE SCALE GENOMIC DNA]</scope>
    <source>
        <tissue evidence="2">Leaves</tissue>
    </source>
</reference>
<feature type="domain" description="ArsA/GET3 Anion-transporting ATPase-like" evidence="1">
    <location>
        <begin position="4"/>
        <end position="122"/>
    </location>
</feature>
<gene>
    <name evidence="2" type="ORF">JRO89_XS14G0031600</name>
</gene>
<evidence type="ECO:0000313" key="3">
    <source>
        <dbReference type="Proteomes" id="UP000827721"/>
    </source>
</evidence>
<accession>A0ABQ8H3K8</accession>
<dbReference type="InterPro" id="IPR016300">
    <property type="entry name" value="ATPase_ArsA/GET3"/>
</dbReference>
<evidence type="ECO:0000313" key="2">
    <source>
        <dbReference type="EMBL" id="KAH7547880.1"/>
    </source>
</evidence>
<comment type="caution">
    <text evidence="2">The sequence shown here is derived from an EMBL/GenBank/DDBJ whole genome shotgun (WGS) entry which is preliminary data.</text>
</comment>
<protein>
    <recommendedName>
        <fullName evidence="1">ArsA/GET3 Anion-transporting ATPase-like domain-containing protein</fullName>
    </recommendedName>
</protein>
<dbReference type="PANTHER" id="PTHR10803:SF0">
    <property type="entry name" value="ATPASE GET3B"/>
    <property type="match status" value="1"/>
</dbReference>
<sequence length="125" mass="14113">MQSDKLEKLRERMVKVSELFRDTDSTEFVIVTIPTVMAVSESSRLSATLKKENVPVKRLIVNQLLPPSASDCKFCAVKRKDQMRALDIIQSDPELSSLIMIRAPLVDLEIRGVPALKFLGDIVWN</sequence>
<dbReference type="InterPro" id="IPR027417">
    <property type="entry name" value="P-loop_NTPase"/>
</dbReference>
<keyword evidence="3" id="KW-1185">Reference proteome</keyword>